<evidence type="ECO:0000256" key="3">
    <source>
        <dbReference type="ARBA" id="ARBA00023163"/>
    </source>
</evidence>
<keyword evidence="3" id="KW-0804">Transcription</keyword>
<evidence type="ECO:0000313" key="7">
    <source>
        <dbReference type="Proteomes" id="UP000285567"/>
    </source>
</evidence>
<dbReference type="PANTHER" id="PTHR30136:SF24">
    <property type="entry name" value="HTH-TYPE TRANSCRIPTIONAL REPRESSOR ALLR"/>
    <property type="match status" value="1"/>
</dbReference>
<dbReference type="GO" id="GO:0003700">
    <property type="term" value="F:DNA-binding transcription factor activity"/>
    <property type="evidence" value="ECO:0007669"/>
    <property type="project" value="TreeGrafter"/>
</dbReference>
<keyword evidence="2" id="KW-0238">DNA-binding</keyword>
<dbReference type="SUPFAM" id="SSF55781">
    <property type="entry name" value="GAF domain-like"/>
    <property type="match status" value="1"/>
</dbReference>
<evidence type="ECO:0000313" key="6">
    <source>
        <dbReference type="EMBL" id="RIN13118.1"/>
    </source>
</evidence>
<dbReference type="SUPFAM" id="SSF46785">
    <property type="entry name" value="Winged helix' DNA-binding domain"/>
    <property type="match status" value="1"/>
</dbReference>
<dbReference type="PANTHER" id="PTHR30136">
    <property type="entry name" value="HELIX-TURN-HELIX TRANSCRIPTIONAL REGULATOR, ICLR FAMILY"/>
    <property type="match status" value="1"/>
</dbReference>
<protein>
    <submittedName>
        <fullName evidence="6">IclR family transcriptional regulator</fullName>
    </submittedName>
</protein>
<dbReference type="Gene3D" id="1.10.10.10">
    <property type="entry name" value="Winged helix-like DNA-binding domain superfamily/Winged helix DNA-binding domain"/>
    <property type="match status" value="1"/>
</dbReference>
<accession>A0A418ISN8</accession>
<comment type="caution">
    <text evidence="6">The sequence shown here is derived from an EMBL/GenBank/DDBJ whole genome shotgun (WGS) entry which is preliminary data.</text>
</comment>
<dbReference type="InterPro" id="IPR050707">
    <property type="entry name" value="HTH_MetabolicPath_Reg"/>
</dbReference>
<feature type="domain" description="IclR-ED" evidence="5">
    <location>
        <begin position="67"/>
        <end position="249"/>
    </location>
</feature>
<keyword evidence="1" id="KW-0805">Transcription regulation</keyword>
<gene>
    <name evidence="6" type="ORF">BU097_00435</name>
</gene>
<dbReference type="InterPro" id="IPR036388">
    <property type="entry name" value="WH-like_DNA-bd_sf"/>
</dbReference>
<dbReference type="PROSITE" id="PS51078">
    <property type="entry name" value="ICLR_ED"/>
    <property type="match status" value="1"/>
</dbReference>
<dbReference type="InterPro" id="IPR036390">
    <property type="entry name" value="WH_DNA-bd_sf"/>
</dbReference>
<dbReference type="EMBL" id="QXUL01000001">
    <property type="protein sequence ID" value="RIN13118.1"/>
    <property type="molecule type" value="Genomic_DNA"/>
</dbReference>
<proteinExistence type="predicted"/>
<dbReference type="PROSITE" id="PS51077">
    <property type="entry name" value="HTH_ICLR"/>
    <property type="match status" value="1"/>
</dbReference>
<evidence type="ECO:0000256" key="1">
    <source>
        <dbReference type="ARBA" id="ARBA00023015"/>
    </source>
</evidence>
<dbReference type="InterPro" id="IPR014757">
    <property type="entry name" value="Tscrpt_reg_IclR_C"/>
</dbReference>
<dbReference type="Proteomes" id="UP000285567">
    <property type="component" value="Unassembled WGS sequence"/>
</dbReference>
<name>A0A418ISN8_STAXY</name>
<dbReference type="GO" id="GO:0045892">
    <property type="term" value="P:negative regulation of DNA-templated transcription"/>
    <property type="evidence" value="ECO:0007669"/>
    <property type="project" value="TreeGrafter"/>
</dbReference>
<reference evidence="6 7" key="1">
    <citation type="journal article" date="2016" name="Front. Microbiol.">
        <title>Comprehensive Phylogenetic Analysis of Bovine Non-aureus Staphylococci Species Based on Whole-Genome Sequencing.</title>
        <authorList>
            <person name="Naushad S."/>
            <person name="Barkema H.W."/>
            <person name="Luby C."/>
            <person name="Condas L.A."/>
            <person name="Nobrega D.B."/>
            <person name="Carson D.A."/>
            <person name="De Buck J."/>
        </authorList>
    </citation>
    <scope>NUCLEOTIDE SEQUENCE [LARGE SCALE GENOMIC DNA]</scope>
    <source>
        <strain evidence="6 7">SNUC 102</strain>
    </source>
</reference>
<dbReference type="SMART" id="SM00346">
    <property type="entry name" value="HTH_ICLR"/>
    <property type="match status" value="1"/>
</dbReference>
<sequence length="252" mass="29085">MMSNVQSIDRALNLLELISHHSPISLNELVTKTQLSKTTVHRLVKSLIDNHYVKQNPLTHQYELTYKLFQLGYSSIKNIDYLNIAKSFISQLSFKVNETCHLVIEDKNEILYIEKFIPNDAIYTMASKIGLRAPMYCTAVGKAILSKYDDYTIQAVWDNSKIIPYTNHTITNFDDFMEEIEMIRKQGYAEDKEENEEGIYCIGTYFVNYRNEVQGAISLSFSTTQLPKKEFYITQLQNTANNISKNLGFINS</sequence>
<evidence type="ECO:0000259" key="4">
    <source>
        <dbReference type="PROSITE" id="PS51077"/>
    </source>
</evidence>
<dbReference type="Gene3D" id="3.30.450.40">
    <property type="match status" value="1"/>
</dbReference>
<evidence type="ECO:0000256" key="2">
    <source>
        <dbReference type="ARBA" id="ARBA00023125"/>
    </source>
</evidence>
<organism evidence="6 7">
    <name type="scientific">Staphylococcus xylosus</name>
    <dbReference type="NCBI Taxonomy" id="1288"/>
    <lineage>
        <taxon>Bacteria</taxon>
        <taxon>Bacillati</taxon>
        <taxon>Bacillota</taxon>
        <taxon>Bacilli</taxon>
        <taxon>Bacillales</taxon>
        <taxon>Staphylococcaceae</taxon>
        <taxon>Staphylococcus</taxon>
    </lineage>
</organism>
<evidence type="ECO:0000259" key="5">
    <source>
        <dbReference type="PROSITE" id="PS51078"/>
    </source>
</evidence>
<keyword evidence="7" id="KW-1185">Reference proteome</keyword>
<feature type="domain" description="HTH iclR-type" evidence="4">
    <location>
        <begin position="5"/>
        <end position="66"/>
    </location>
</feature>
<dbReference type="OrthoDB" id="9778379at2"/>
<dbReference type="InterPro" id="IPR029016">
    <property type="entry name" value="GAF-like_dom_sf"/>
</dbReference>
<dbReference type="AlphaFoldDB" id="A0A418ISN8"/>
<dbReference type="Pfam" id="PF09339">
    <property type="entry name" value="HTH_IclR"/>
    <property type="match status" value="1"/>
</dbReference>
<dbReference type="GO" id="GO:0003677">
    <property type="term" value="F:DNA binding"/>
    <property type="evidence" value="ECO:0007669"/>
    <property type="project" value="UniProtKB-KW"/>
</dbReference>
<dbReference type="Pfam" id="PF01614">
    <property type="entry name" value="IclR_C"/>
    <property type="match status" value="1"/>
</dbReference>
<dbReference type="InterPro" id="IPR005471">
    <property type="entry name" value="Tscrpt_reg_IclR_N"/>
</dbReference>